<evidence type="ECO:0000256" key="1">
    <source>
        <dbReference type="ARBA" id="ARBA00004141"/>
    </source>
</evidence>
<feature type="transmembrane region" description="Helical" evidence="9">
    <location>
        <begin position="708"/>
        <end position="731"/>
    </location>
</feature>
<comment type="similarity">
    <text evidence="2">Belongs to the TMEM86 family.</text>
</comment>
<feature type="transmembrane region" description="Helical" evidence="9">
    <location>
        <begin position="680"/>
        <end position="702"/>
    </location>
</feature>
<proteinExistence type="inferred from homology"/>
<name>A0ABR1C668_NECAM</name>
<dbReference type="Proteomes" id="UP001303046">
    <property type="component" value="Unassembled WGS sequence"/>
</dbReference>
<protein>
    <recommendedName>
        <fullName evidence="6">lysoplasmalogenase</fullName>
        <ecNumber evidence="6">3.3.2.2</ecNumber>
    </recommendedName>
</protein>
<evidence type="ECO:0000256" key="7">
    <source>
        <dbReference type="ARBA" id="ARBA00049458"/>
    </source>
</evidence>
<dbReference type="PANTHER" id="PTHR31885:SF6">
    <property type="entry name" value="GH04784P"/>
    <property type="match status" value="1"/>
</dbReference>
<keyword evidence="3 9" id="KW-0812">Transmembrane</keyword>
<dbReference type="InterPro" id="IPR012506">
    <property type="entry name" value="TMEM86B-like"/>
</dbReference>
<reference evidence="11 12" key="1">
    <citation type="submission" date="2023-08" db="EMBL/GenBank/DDBJ databases">
        <title>A Necator americanus chromosomal reference genome.</title>
        <authorList>
            <person name="Ilik V."/>
            <person name="Petrzelkova K.J."/>
            <person name="Pardy F."/>
            <person name="Fuh T."/>
            <person name="Niatou-Singa F.S."/>
            <person name="Gouil Q."/>
            <person name="Baker L."/>
            <person name="Ritchie M.E."/>
            <person name="Jex A.R."/>
            <person name="Gazzola D."/>
            <person name="Li H."/>
            <person name="Toshio Fujiwara R."/>
            <person name="Zhan B."/>
            <person name="Aroian R.V."/>
            <person name="Pafco B."/>
            <person name="Schwarz E.M."/>
        </authorList>
    </citation>
    <scope>NUCLEOTIDE SEQUENCE [LARGE SCALE GENOMIC DNA]</scope>
    <source>
        <strain evidence="11 12">Aroian</strain>
        <tissue evidence="11">Whole animal</tissue>
    </source>
</reference>
<evidence type="ECO:0000313" key="11">
    <source>
        <dbReference type="EMBL" id="KAK6733182.1"/>
    </source>
</evidence>
<evidence type="ECO:0000256" key="2">
    <source>
        <dbReference type="ARBA" id="ARBA00007375"/>
    </source>
</evidence>
<keyword evidence="12" id="KW-1185">Reference proteome</keyword>
<accession>A0ABR1C668</accession>
<dbReference type="InterPro" id="IPR040911">
    <property type="entry name" value="Exostosin_GT47"/>
</dbReference>
<dbReference type="Pfam" id="PF03016">
    <property type="entry name" value="Exostosin_GT47"/>
    <property type="match status" value="1"/>
</dbReference>
<evidence type="ECO:0000256" key="4">
    <source>
        <dbReference type="ARBA" id="ARBA00022989"/>
    </source>
</evidence>
<comment type="subcellular location">
    <subcellularLocation>
        <location evidence="1">Membrane</location>
        <topology evidence="1">Multi-pass membrane protein</topology>
    </subcellularLocation>
</comment>
<feature type="transmembrane region" description="Helical" evidence="9">
    <location>
        <begin position="601"/>
        <end position="620"/>
    </location>
</feature>
<organism evidence="11 12">
    <name type="scientific">Necator americanus</name>
    <name type="common">Human hookworm</name>
    <dbReference type="NCBI Taxonomy" id="51031"/>
    <lineage>
        <taxon>Eukaryota</taxon>
        <taxon>Metazoa</taxon>
        <taxon>Ecdysozoa</taxon>
        <taxon>Nematoda</taxon>
        <taxon>Chromadorea</taxon>
        <taxon>Rhabditida</taxon>
        <taxon>Rhabditina</taxon>
        <taxon>Rhabditomorpha</taxon>
        <taxon>Strongyloidea</taxon>
        <taxon>Ancylostomatidae</taxon>
        <taxon>Bunostominae</taxon>
        <taxon>Necator</taxon>
    </lineage>
</organism>
<comment type="caution">
    <text evidence="11">The sequence shown here is derived from an EMBL/GenBank/DDBJ whole genome shotgun (WGS) entry which is preliminary data.</text>
</comment>
<comment type="catalytic activity">
    <reaction evidence="8">
        <text>a 1-O-(1Z-alkenyl)-sn-glycero-3-phosphocholine + H2O = a 2,3-saturated aldehyde + sn-glycerol 3-phosphocholine</text>
        <dbReference type="Rhea" id="RHEA:22544"/>
        <dbReference type="ChEBI" id="CHEBI:15377"/>
        <dbReference type="ChEBI" id="CHEBI:16870"/>
        <dbReference type="ChEBI" id="CHEBI:73359"/>
        <dbReference type="ChEBI" id="CHEBI:77287"/>
        <dbReference type="EC" id="3.3.2.2"/>
    </reaction>
</comment>
<dbReference type="EMBL" id="JAVFWL010000002">
    <property type="protein sequence ID" value="KAK6733182.1"/>
    <property type="molecule type" value="Genomic_DNA"/>
</dbReference>
<evidence type="ECO:0000256" key="5">
    <source>
        <dbReference type="ARBA" id="ARBA00023136"/>
    </source>
</evidence>
<gene>
    <name evidence="11" type="primary">Necator_chrII.g4922</name>
    <name evidence="11" type="ORF">RB195_017130</name>
</gene>
<evidence type="ECO:0000256" key="6">
    <source>
        <dbReference type="ARBA" id="ARBA00035673"/>
    </source>
</evidence>
<feature type="transmembrane region" description="Helical" evidence="9">
    <location>
        <begin position="775"/>
        <end position="798"/>
    </location>
</feature>
<feature type="transmembrane region" description="Helical" evidence="9">
    <location>
        <begin position="632"/>
        <end position="649"/>
    </location>
</feature>
<feature type="domain" description="Exostosin GT47" evidence="10">
    <location>
        <begin position="104"/>
        <end position="306"/>
    </location>
</feature>
<evidence type="ECO:0000259" key="10">
    <source>
        <dbReference type="Pfam" id="PF03016"/>
    </source>
</evidence>
<dbReference type="EC" id="3.3.2.2" evidence="6"/>
<feature type="transmembrane region" description="Helical" evidence="9">
    <location>
        <begin position="743"/>
        <end position="763"/>
    </location>
</feature>
<sequence>MKWFYGCIVAFAIGLLYFRPVLRQRRGTKIVKWILKKSNASFDIHRYANCSLSTCLRTQNCMLDYGFLSVYIQPLLTVVDENGDVITPLPSKEFHIIRSMLKLYSVLDPKDACIVLPGVDFLNLHRFPSIEMAHFIAGMISERFYNVLIFTLIGQWRHTFRQIMAGTMTSRHLYRHHLDISLPPFPGFVSSGINNTVTRNNLLVLMMNASTSFKEECMEIFGDSKDVTIITECNTHPWFTCDLSGNRIDWRTALRESKFVLVHERMPLFKRALYKALESSVVPVIFTPNYVLPFSDYIDWHLISLHPASLSRVLDVISSLEDSKVQAIRSQMQAVFENFSSLEGIVNITLRVLEARMLPLKTLTYEQWNKQPEQMFTLPHFEPATPLSLLAHSDSKTAKYTVRLVRQLVSEGLISSATIIWRDEEISPFREMWETSVPVEIITGVKRHRDLFSIVKRNNLHVLLVVPLGECRLEPKIVRKALNIWRTVPDRLITIPCLTSDQSVTVIYKMLFTASLLGDREISTLDSPLDFAFGNASYSLHMITRDQLDASTSRVIDTPVWICWLLDDSLDSFCTRRLRLLTGSEALLLVINAGFTKFFNAMYAIWKVIPIVFLTFYAAVDGGGLSKKDRKMCALGLLFGGIGDVLIGLSHEGIVPGAIAFGIGHLFYMTQFLSRPLIICWPLAIAILAWNAFIGHLCVFPLLNDHPFAVAIMTMYSLILSSCLIITASHYINRKRGDDEQGLYLRFIGYTLFYISDSVLILADTGYRLPYSELIILSTYYTAQYLILSGNIHLGLFVNPKRA</sequence>
<evidence type="ECO:0000313" key="12">
    <source>
        <dbReference type="Proteomes" id="UP001303046"/>
    </source>
</evidence>
<comment type="catalytic activity">
    <reaction evidence="7">
        <text>a 1-O-(1Z-alkenyl)-sn-glycero-3-phosphoethanolamine + H2O = a 2,3-saturated aldehyde + sn-glycero-3-phosphoethanolamine</text>
        <dbReference type="Rhea" id="RHEA:16905"/>
        <dbReference type="ChEBI" id="CHEBI:15377"/>
        <dbReference type="ChEBI" id="CHEBI:73359"/>
        <dbReference type="ChEBI" id="CHEBI:77288"/>
        <dbReference type="ChEBI" id="CHEBI:143890"/>
        <dbReference type="EC" id="3.3.2.2"/>
    </reaction>
</comment>
<evidence type="ECO:0000256" key="9">
    <source>
        <dbReference type="SAM" id="Phobius"/>
    </source>
</evidence>
<feature type="transmembrane region" description="Helical" evidence="9">
    <location>
        <begin position="655"/>
        <end position="673"/>
    </location>
</feature>
<evidence type="ECO:0000256" key="3">
    <source>
        <dbReference type="ARBA" id="ARBA00022692"/>
    </source>
</evidence>
<keyword evidence="5 9" id="KW-0472">Membrane</keyword>
<keyword evidence="4 9" id="KW-1133">Transmembrane helix</keyword>
<dbReference type="Pfam" id="PF07947">
    <property type="entry name" value="YhhN"/>
    <property type="match status" value="1"/>
</dbReference>
<dbReference type="PANTHER" id="PTHR31885">
    <property type="entry name" value="GH04784P"/>
    <property type="match status" value="1"/>
</dbReference>
<evidence type="ECO:0000256" key="8">
    <source>
        <dbReference type="ARBA" id="ARBA00049560"/>
    </source>
</evidence>